<dbReference type="InterPro" id="IPR001005">
    <property type="entry name" value="SANT/Myb"/>
</dbReference>
<feature type="domain" description="HTH myb-type" evidence="3">
    <location>
        <begin position="116"/>
        <end position="170"/>
    </location>
</feature>
<dbReference type="Pfam" id="PF00249">
    <property type="entry name" value="Myb_DNA-binding"/>
    <property type="match status" value="2"/>
</dbReference>
<dbReference type="PANTHER" id="PTHR45614">
    <property type="entry name" value="MYB PROTEIN-RELATED"/>
    <property type="match status" value="1"/>
</dbReference>
<evidence type="ECO:0000259" key="3">
    <source>
        <dbReference type="PROSITE" id="PS51294"/>
    </source>
</evidence>
<dbReference type="SUPFAM" id="SSF46689">
    <property type="entry name" value="Homeodomain-like"/>
    <property type="match status" value="2"/>
</dbReference>
<feature type="domain" description="HTH myb-type" evidence="3">
    <location>
        <begin position="212"/>
        <end position="266"/>
    </location>
</feature>
<name>A0AB34JDS5_PRYPA</name>
<dbReference type="GO" id="GO:0000978">
    <property type="term" value="F:RNA polymerase II cis-regulatory region sequence-specific DNA binding"/>
    <property type="evidence" value="ECO:0007669"/>
    <property type="project" value="TreeGrafter"/>
</dbReference>
<dbReference type="InterPro" id="IPR017930">
    <property type="entry name" value="Myb_dom"/>
</dbReference>
<dbReference type="GO" id="GO:0000981">
    <property type="term" value="F:DNA-binding transcription factor activity, RNA polymerase II-specific"/>
    <property type="evidence" value="ECO:0007669"/>
    <property type="project" value="TreeGrafter"/>
</dbReference>
<feature type="region of interest" description="Disordered" evidence="1">
    <location>
        <begin position="195"/>
        <end position="218"/>
    </location>
</feature>
<feature type="region of interest" description="Disordered" evidence="1">
    <location>
        <begin position="1"/>
        <end position="36"/>
    </location>
</feature>
<sequence>MERIQAALNATEGHEEPSQRLSSRVSQRRSMRSSSTELSINDSEFEWLKGYFVRERSKHDSIDVATVQTAVDEAASLQRARGTKHALDDAPSNTFVKDLSLSVYDDHDDDDQAEGGKRQKKIVWTNTEDLTILAGVRRIGTQWPRIANHLPGRTADAVRNRWHRLQRLHTLGDSEEGRAAIDSLLVASGIDPDWSPIEEEGGSADAASAKRGSEHGRINWTPEEDRLIEEGVKKHGCKWRVIAMSMPGRSDSSVRNRWMRICKEIGESSERDLSQRKVSGASASDPISLAKEIEAMGVDGVPLGQGAPELLVDMNLLFDAVVGMLQEEDESPHRSADSVSKYKPGDAKFGTDGLAAARSPCSAPRLSTLFPCPTCFAPVGEACRQ</sequence>
<evidence type="ECO:0000259" key="2">
    <source>
        <dbReference type="PROSITE" id="PS50090"/>
    </source>
</evidence>
<evidence type="ECO:0000256" key="1">
    <source>
        <dbReference type="SAM" id="MobiDB-lite"/>
    </source>
</evidence>
<feature type="domain" description="Myb-like" evidence="2">
    <location>
        <begin position="116"/>
        <end position="166"/>
    </location>
</feature>
<reference evidence="4 5" key="1">
    <citation type="journal article" date="2024" name="Science">
        <title>Giant polyketide synthase enzymes in the biosynthesis of giant marine polyether toxins.</title>
        <authorList>
            <person name="Fallon T.R."/>
            <person name="Shende V.V."/>
            <person name="Wierzbicki I.H."/>
            <person name="Pendleton A.L."/>
            <person name="Watervoot N.F."/>
            <person name="Auber R.P."/>
            <person name="Gonzalez D.J."/>
            <person name="Wisecaver J.H."/>
            <person name="Moore B.S."/>
        </authorList>
    </citation>
    <scope>NUCLEOTIDE SEQUENCE [LARGE SCALE GENOMIC DNA]</scope>
    <source>
        <strain evidence="4 5">12B1</strain>
    </source>
</reference>
<evidence type="ECO:0000313" key="4">
    <source>
        <dbReference type="EMBL" id="KAL1519193.1"/>
    </source>
</evidence>
<gene>
    <name evidence="4" type="ORF">AB1Y20_003453</name>
</gene>
<organism evidence="4 5">
    <name type="scientific">Prymnesium parvum</name>
    <name type="common">Toxic golden alga</name>
    <dbReference type="NCBI Taxonomy" id="97485"/>
    <lineage>
        <taxon>Eukaryota</taxon>
        <taxon>Haptista</taxon>
        <taxon>Haptophyta</taxon>
        <taxon>Prymnesiophyceae</taxon>
        <taxon>Prymnesiales</taxon>
        <taxon>Prymnesiaceae</taxon>
        <taxon>Prymnesium</taxon>
    </lineage>
</organism>
<dbReference type="CDD" id="cd00167">
    <property type="entry name" value="SANT"/>
    <property type="match status" value="2"/>
</dbReference>
<dbReference type="AlphaFoldDB" id="A0AB34JDS5"/>
<dbReference type="PANTHER" id="PTHR45614:SF253">
    <property type="entry name" value="CHROMOSOME UNDETERMINED SCAFFOLD_38, WHOLE GENOME SHOTGUN SEQUENCE"/>
    <property type="match status" value="1"/>
</dbReference>
<dbReference type="Gene3D" id="1.10.10.60">
    <property type="entry name" value="Homeodomain-like"/>
    <property type="match status" value="2"/>
</dbReference>
<dbReference type="PROSITE" id="PS50090">
    <property type="entry name" value="MYB_LIKE"/>
    <property type="match status" value="2"/>
</dbReference>
<dbReference type="PROSITE" id="PS51294">
    <property type="entry name" value="HTH_MYB"/>
    <property type="match status" value="2"/>
</dbReference>
<evidence type="ECO:0000313" key="5">
    <source>
        <dbReference type="Proteomes" id="UP001515480"/>
    </source>
</evidence>
<dbReference type="SMART" id="SM00717">
    <property type="entry name" value="SANT"/>
    <property type="match status" value="2"/>
</dbReference>
<dbReference type="GO" id="GO:0005634">
    <property type="term" value="C:nucleus"/>
    <property type="evidence" value="ECO:0007669"/>
    <property type="project" value="TreeGrafter"/>
</dbReference>
<keyword evidence="5" id="KW-1185">Reference proteome</keyword>
<feature type="domain" description="Myb-like" evidence="2">
    <location>
        <begin position="212"/>
        <end position="262"/>
    </location>
</feature>
<comment type="caution">
    <text evidence="4">The sequence shown here is derived from an EMBL/GenBank/DDBJ whole genome shotgun (WGS) entry which is preliminary data.</text>
</comment>
<dbReference type="Proteomes" id="UP001515480">
    <property type="component" value="Unassembled WGS sequence"/>
</dbReference>
<accession>A0AB34JDS5</accession>
<dbReference type="InterPro" id="IPR009057">
    <property type="entry name" value="Homeodomain-like_sf"/>
</dbReference>
<protein>
    <submittedName>
        <fullName evidence="4">Uncharacterized protein</fullName>
    </submittedName>
</protein>
<proteinExistence type="predicted"/>
<dbReference type="EMBL" id="JBGBPQ010000010">
    <property type="protein sequence ID" value="KAL1519193.1"/>
    <property type="molecule type" value="Genomic_DNA"/>
</dbReference>
<dbReference type="InterPro" id="IPR050560">
    <property type="entry name" value="MYB_TF"/>
</dbReference>